<dbReference type="Pfam" id="PF05699">
    <property type="entry name" value="Dimer_Tnp_hAT"/>
    <property type="match status" value="1"/>
</dbReference>
<reference evidence="4" key="1">
    <citation type="submission" date="2014-03" db="EMBL/GenBank/DDBJ databases">
        <title>The Genome Sequence of Puccinia striiformis f. sp. tritici PST-78.</title>
        <authorList>
            <consortium name="The Broad Institute Genome Sequencing Platform"/>
            <person name="Cuomo C."/>
            <person name="Hulbert S."/>
            <person name="Chen X."/>
            <person name="Walker B."/>
            <person name="Young S.K."/>
            <person name="Zeng Q."/>
            <person name="Gargeya S."/>
            <person name="Fitzgerald M."/>
            <person name="Haas B."/>
            <person name="Abouelleil A."/>
            <person name="Alvarado L."/>
            <person name="Arachchi H.M."/>
            <person name="Berlin A.M."/>
            <person name="Chapman S.B."/>
            <person name="Goldberg J."/>
            <person name="Griggs A."/>
            <person name="Gujja S."/>
            <person name="Hansen M."/>
            <person name="Howarth C."/>
            <person name="Imamovic A."/>
            <person name="Larimer J."/>
            <person name="McCowan C."/>
            <person name="Montmayeur A."/>
            <person name="Murphy C."/>
            <person name="Neiman D."/>
            <person name="Pearson M."/>
            <person name="Priest M."/>
            <person name="Roberts A."/>
            <person name="Saif S."/>
            <person name="Shea T."/>
            <person name="Sisk P."/>
            <person name="Sykes S."/>
            <person name="Wortman J."/>
            <person name="Nusbaum C."/>
            <person name="Birren B."/>
        </authorList>
    </citation>
    <scope>NUCLEOTIDE SEQUENCE [LARGE SCALE GENOMIC DNA]</scope>
    <source>
        <strain evidence="4">race PST-78</strain>
    </source>
</reference>
<dbReference type="GO" id="GO:0046983">
    <property type="term" value="F:protein dimerization activity"/>
    <property type="evidence" value="ECO:0007669"/>
    <property type="project" value="InterPro"/>
</dbReference>
<dbReference type="Proteomes" id="UP000054564">
    <property type="component" value="Unassembled WGS sequence"/>
</dbReference>
<evidence type="ECO:0000256" key="1">
    <source>
        <dbReference type="SAM" id="MobiDB-lite"/>
    </source>
</evidence>
<accession>A0A0L0UVJ4</accession>
<sequence length="141" mass="16163">MMLFNHCFSTHVTWISELIQLKFNNCESHLKSLQPQSPPVKDLPSNSNEDDDSNSDCCGEEFNFYPKENEVIDINTELERYKSRVFPMDKKGCVLGWWKVHCKDFPTLGLLARDYLACAASSACVELSATWHMSQYLTCAQ</sequence>
<evidence type="ECO:0000313" key="4">
    <source>
        <dbReference type="Proteomes" id="UP000054564"/>
    </source>
</evidence>
<evidence type="ECO:0000259" key="2">
    <source>
        <dbReference type="Pfam" id="PF05699"/>
    </source>
</evidence>
<evidence type="ECO:0000313" key="3">
    <source>
        <dbReference type="EMBL" id="KNE91035.1"/>
    </source>
</evidence>
<dbReference type="SUPFAM" id="SSF53098">
    <property type="entry name" value="Ribonuclease H-like"/>
    <property type="match status" value="1"/>
</dbReference>
<organism evidence="3 4">
    <name type="scientific">Puccinia striiformis f. sp. tritici PST-78</name>
    <dbReference type="NCBI Taxonomy" id="1165861"/>
    <lineage>
        <taxon>Eukaryota</taxon>
        <taxon>Fungi</taxon>
        <taxon>Dikarya</taxon>
        <taxon>Basidiomycota</taxon>
        <taxon>Pucciniomycotina</taxon>
        <taxon>Pucciniomycetes</taxon>
        <taxon>Pucciniales</taxon>
        <taxon>Pucciniaceae</taxon>
        <taxon>Puccinia</taxon>
    </lineage>
</organism>
<proteinExistence type="predicted"/>
<gene>
    <name evidence="3" type="ORF">PSTG_15545</name>
</gene>
<feature type="region of interest" description="Disordered" evidence="1">
    <location>
        <begin position="33"/>
        <end position="56"/>
    </location>
</feature>
<dbReference type="EMBL" id="AJIL01000223">
    <property type="protein sequence ID" value="KNE91035.1"/>
    <property type="molecule type" value="Genomic_DNA"/>
</dbReference>
<dbReference type="InterPro" id="IPR012337">
    <property type="entry name" value="RNaseH-like_sf"/>
</dbReference>
<feature type="domain" description="HAT C-terminal dimerisation" evidence="2">
    <location>
        <begin position="77"/>
        <end position="126"/>
    </location>
</feature>
<protein>
    <recommendedName>
        <fullName evidence="2">HAT C-terminal dimerisation domain-containing protein</fullName>
    </recommendedName>
</protein>
<dbReference type="InterPro" id="IPR008906">
    <property type="entry name" value="HATC_C_dom"/>
</dbReference>
<comment type="caution">
    <text evidence="3">The sequence shown here is derived from an EMBL/GenBank/DDBJ whole genome shotgun (WGS) entry which is preliminary data.</text>
</comment>
<dbReference type="AlphaFoldDB" id="A0A0L0UVJ4"/>
<keyword evidence="4" id="KW-1185">Reference proteome</keyword>
<name>A0A0L0UVJ4_9BASI</name>